<evidence type="ECO:0000313" key="2">
    <source>
        <dbReference type="EMBL" id="MFD1322139.1"/>
    </source>
</evidence>
<dbReference type="RefSeq" id="WP_377570709.1">
    <property type="nucleotide sequence ID" value="NZ_JBHTMP010000017.1"/>
</dbReference>
<keyword evidence="3" id="KW-1185">Reference proteome</keyword>
<comment type="caution">
    <text evidence="2">The sequence shown here is derived from an EMBL/GenBank/DDBJ whole genome shotgun (WGS) entry which is preliminary data.</text>
</comment>
<accession>A0ABW3YFS2</accession>
<feature type="chain" id="PRO_5045339731" description="Peptidase inhibitor family I36" evidence="1">
    <location>
        <begin position="30"/>
        <end position="147"/>
    </location>
</feature>
<keyword evidence="1" id="KW-0732">Signal</keyword>
<protein>
    <recommendedName>
        <fullName evidence="4">Peptidase inhibitor family I36</fullName>
    </recommendedName>
</protein>
<proteinExistence type="predicted"/>
<gene>
    <name evidence="2" type="ORF">ACFQ4H_13645</name>
</gene>
<evidence type="ECO:0000313" key="3">
    <source>
        <dbReference type="Proteomes" id="UP001597260"/>
    </source>
</evidence>
<evidence type="ECO:0000256" key="1">
    <source>
        <dbReference type="SAM" id="SignalP"/>
    </source>
</evidence>
<evidence type="ECO:0008006" key="4">
    <source>
        <dbReference type="Google" id="ProtNLM"/>
    </source>
</evidence>
<name>A0ABW3YFS2_9ACTN</name>
<feature type="signal peptide" evidence="1">
    <location>
        <begin position="1"/>
        <end position="29"/>
    </location>
</feature>
<dbReference type="EMBL" id="JBHTMP010000017">
    <property type="protein sequence ID" value="MFD1322139.1"/>
    <property type="molecule type" value="Genomic_DNA"/>
</dbReference>
<organism evidence="2 3">
    <name type="scientific">Micromonospora sonneratiae</name>
    <dbReference type="NCBI Taxonomy" id="1184706"/>
    <lineage>
        <taxon>Bacteria</taxon>
        <taxon>Bacillati</taxon>
        <taxon>Actinomycetota</taxon>
        <taxon>Actinomycetes</taxon>
        <taxon>Micromonosporales</taxon>
        <taxon>Micromonosporaceae</taxon>
        <taxon>Micromonospora</taxon>
    </lineage>
</organism>
<sequence length="147" mass="15995">MVRKLGRQLAGTALALVTAGAVGGSPAQASPTETLPAGIENQFGTQASCYSGALRSYFQMGGWGGDAGPFRTTSRCRDINVRNDSMYATYACVVFIDQTGNCNYWTYIPARSSWYVVATNVRDGVRFKVRFSNSFFEYDPLISWAAA</sequence>
<dbReference type="Proteomes" id="UP001597260">
    <property type="component" value="Unassembled WGS sequence"/>
</dbReference>
<reference evidence="3" key="1">
    <citation type="journal article" date="2019" name="Int. J. Syst. Evol. Microbiol.">
        <title>The Global Catalogue of Microorganisms (GCM) 10K type strain sequencing project: providing services to taxonomists for standard genome sequencing and annotation.</title>
        <authorList>
            <consortium name="The Broad Institute Genomics Platform"/>
            <consortium name="The Broad Institute Genome Sequencing Center for Infectious Disease"/>
            <person name="Wu L."/>
            <person name="Ma J."/>
        </authorList>
    </citation>
    <scope>NUCLEOTIDE SEQUENCE [LARGE SCALE GENOMIC DNA]</scope>
    <source>
        <strain evidence="3">JCM 31037</strain>
    </source>
</reference>